<dbReference type="Gene3D" id="3.90.1680.10">
    <property type="entry name" value="SOS response associated peptidase-like"/>
    <property type="match status" value="1"/>
</dbReference>
<keyword evidence="2 8" id="KW-0645">Protease</keyword>
<protein>
    <recommendedName>
        <fullName evidence="8">Abasic site processing protein</fullName>
        <ecNumber evidence="8">3.4.-.-</ecNumber>
    </recommendedName>
</protein>
<evidence type="ECO:0000313" key="9">
    <source>
        <dbReference type="EMBL" id="MFB2835267.1"/>
    </source>
</evidence>
<reference evidence="9 10" key="1">
    <citation type="submission" date="2024-09" db="EMBL/GenBank/DDBJ databases">
        <title>Floridaenema gen nov. (Aerosakkonemataceae, Aerosakkonematales ord. nov., Cyanobacteria) from benthic tropical and subtropical fresh waters, with the description of four new species.</title>
        <authorList>
            <person name="Moretto J.A."/>
            <person name="Berthold D.E."/>
            <person name="Lefler F.W."/>
            <person name="Huang I.-S."/>
            <person name="Laughinghouse H. IV."/>
        </authorList>
    </citation>
    <scope>NUCLEOTIDE SEQUENCE [LARGE SCALE GENOMIC DNA]</scope>
    <source>
        <strain evidence="9 10">BLCC-F167</strain>
    </source>
</reference>
<keyword evidence="6" id="KW-0238">DNA-binding</keyword>
<evidence type="ECO:0000256" key="7">
    <source>
        <dbReference type="ARBA" id="ARBA00023239"/>
    </source>
</evidence>
<dbReference type="EC" id="3.4.-.-" evidence="8"/>
<sequence>MCGRYSFTQVAEAIADKFQVKEVPEISPRYNIAPTQQIATVLVNSESSERQFKMLRWGLIPSWAKDAKMGAKLINARGETVAEKPAFRAAFKKRRCLILADGFYEWHTQDGEKQPFYFRLENGEPFAFAGLWEHWEKGEGESIESCTIITTEANELMRPVHDRMPVIIDSKNYEQWLDPEVKKTELLQSLLQPYPTEEMTAFPVSTKVNSPKNDRPECIQPI</sequence>
<organism evidence="9 10">
    <name type="scientific">Floridaenema evergladense BLCC-F167</name>
    <dbReference type="NCBI Taxonomy" id="3153639"/>
    <lineage>
        <taxon>Bacteria</taxon>
        <taxon>Bacillati</taxon>
        <taxon>Cyanobacteriota</taxon>
        <taxon>Cyanophyceae</taxon>
        <taxon>Oscillatoriophycideae</taxon>
        <taxon>Aerosakkonematales</taxon>
        <taxon>Aerosakkonemataceae</taxon>
        <taxon>Floridanema</taxon>
        <taxon>Floridanema evergladense</taxon>
    </lineage>
</organism>
<evidence type="ECO:0000256" key="3">
    <source>
        <dbReference type="ARBA" id="ARBA00022763"/>
    </source>
</evidence>
<evidence type="ECO:0000313" key="10">
    <source>
        <dbReference type="Proteomes" id="UP001576780"/>
    </source>
</evidence>
<dbReference type="GO" id="GO:0016787">
    <property type="term" value="F:hydrolase activity"/>
    <property type="evidence" value="ECO:0007669"/>
    <property type="project" value="UniProtKB-KW"/>
</dbReference>
<dbReference type="EMBL" id="JBHFNT010000101">
    <property type="protein sequence ID" value="MFB2835267.1"/>
    <property type="molecule type" value="Genomic_DNA"/>
</dbReference>
<evidence type="ECO:0000256" key="8">
    <source>
        <dbReference type="RuleBase" id="RU364100"/>
    </source>
</evidence>
<keyword evidence="5" id="KW-0190">Covalent protein-DNA linkage</keyword>
<keyword evidence="3" id="KW-0227">DNA damage</keyword>
<comment type="caution">
    <text evidence="9">The sequence shown here is derived from an EMBL/GenBank/DDBJ whole genome shotgun (WGS) entry which is preliminary data.</text>
</comment>
<keyword evidence="10" id="KW-1185">Reference proteome</keyword>
<evidence type="ECO:0000256" key="6">
    <source>
        <dbReference type="ARBA" id="ARBA00023125"/>
    </source>
</evidence>
<keyword evidence="7" id="KW-0456">Lyase</keyword>
<dbReference type="InterPro" id="IPR036590">
    <property type="entry name" value="SRAP-like"/>
</dbReference>
<dbReference type="RefSeq" id="WP_413277683.1">
    <property type="nucleotide sequence ID" value="NZ_JBHFNT010000101.1"/>
</dbReference>
<evidence type="ECO:0000256" key="2">
    <source>
        <dbReference type="ARBA" id="ARBA00022670"/>
    </source>
</evidence>
<evidence type="ECO:0000256" key="4">
    <source>
        <dbReference type="ARBA" id="ARBA00022801"/>
    </source>
</evidence>
<accession>A0ABV4WJK6</accession>
<proteinExistence type="inferred from homology"/>
<dbReference type="PANTHER" id="PTHR13604:SF0">
    <property type="entry name" value="ABASIC SITE PROCESSING PROTEIN HMCES"/>
    <property type="match status" value="1"/>
</dbReference>
<dbReference type="SUPFAM" id="SSF143081">
    <property type="entry name" value="BB1717-like"/>
    <property type="match status" value="1"/>
</dbReference>
<gene>
    <name evidence="9" type="ORF">ACE1CA_12115</name>
</gene>
<keyword evidence="4 8" id="KW-0378">Hydrolase</keyword>
<evidence type="ECO:0000256" key="5">
    <source>
        <dbReference type="ARBA" id="ARBA00023124"/>
    </source>
</evidence>
<dbReference type="PANTHER" id="PTHR13604">
    <property type="entry name" value="DC12-RELATED"/>
    <property type="match status" value="1"/>
</dbReference>
<comment type="similarity">
    <text evidence="1 8">Belongs to the SOS response-associated peptidase family.</text>
</comment>
<dbReference type="InterPro" id="IPR003738">
    <property type="entry name" value="SRAP"/>
</dbReference>
<evidence type="ECO:0000256" key="1">
    <source>
        <dbReference type="ARBA" id="ARBA00008136"/>
    </source>
</evidence>
<dbReference type="Pfam" id="PF02586">
    <property type="entry name" value="SRAP"/>
    <property type="match status" value="1"/>
</dbReference>
<dbReference type="Proteomes" id="UP001576780">
    <property type="component" value="Unassembled WGS sequence"/>
</dbReference>
<name>A0ABV4WJK6_9CYAN</name>